<comment type="caution">
    <text evidence="1">The sequence shown here is derived from an EMBL/GenBank/DDBJ whole genome shotgun (WGS) entry which is preliminary data.</text>
</comment>
<dbReference type="InterPro" id="IPR008316">
    <property type="entry name" value="UCP029876"/>
</dbReference>
<dbReference type="Gene3D" id="1.10.1900.10">
    <property type="entry name" value="c-terminal domain of poly(a) binding protein"/>
    <property type="match status" value="1"/>
</dbReference>
<dbReference type="Pfam" id="PF06304">
    <property type="entry name" value="DUF1048"/>
    <property type="match status" value="1"/>
</dbReference>
<protein>
    <submittedName>
        <fullName evidence="1">DUF1048 domain-containing protein</fullName>
    </submittedName>
</protein>
<dbReference type="SUPFAM" id="SSF158560">
    <property type="entry name" value="BH3980-like"/>
    <property type="match status" value="1"/>
</dbReference>
<dbReference type="Proteomes" id="UP000431080">
    <property type="component" value="Unassembled WGS sequence"/>
</dbReference>
<organism evidence="1 2">
    <name type="scientific">Agromyces agglutinans</name>
    <dbReference type="NCBI Taxonomy" id="2662258"/>
    <lineage>
        <taxon>Bacteria</taxon>
        <taxon>Bacillati</taxon>
        <taxon>Actinomycetota</taxon>
        <taxon>Actinomycetes</taxon>
        <taxon>Micrococcales</taxon>
        <taxon>Microbacteriaceae</taxon>
        <taxon>Agromyces</taxon>
    </lineage>
</organism>
<evidence type="ECO:0000313" key="1">
    <source>
        <dbReference type="EMBL" id="MRG60364.1"/>
    </source>
</evidence>
<accession>A0A6I2F7X0</accession>
<gene>
    <name evidence="1" type="ORF">GE115_10880</name>
</gene>
<dbReference type="AlphaFoldDB" id="A0A6I2F7X0"/>
<reference evidence="1 2" key="1">
    <citation type="submission" date="2019-10" db="EMBL/GenBank/DDBJ databases">
        <authorList>
            <person name="Nie G."/>
            <person name="Ming H."/>
            <person name="Yi B."/>
        </authorList>
    </citation>
    <scope>NUCLEOTIDE SEQUENCE [LARGE SCALE GENOMIC DNA]</scope>
    <source>
        <strain evidence="1 2">CFH 90414</strain>
    </source>
</reference>
<sequence length="138" mass="14734">MSATWIDEFAASPDERQEYRRYVARKQHLPVGHRAAVEAIERYLVYRGSITSGEALLRLLDDLADVFEECVAGGIPVRSIVGDDPVAFAELLLDNYVDGQWIAKERARLARAIDAIAAASPSLGSSSSGSPSGASGGA</sequence>
<proteinExistence type="predicted"/>
<evidence type="ECO:0000313" key="2">
    <source>
        <dbReference type="Proteomes" id="UP000431080"/>
    </source>
</evidence>
<name>A0A6I2F7X0_9MICO</name>
<keyword evidence="2" id="KW-1185">Reference proteome</keyword>
<dbReference type="EMBL" id="WJIF01000005">
    <property type="protein sequence ID" value="MRG60364.1"/>
    <property type="molecule type" value="Genomic_DNA"/>
</dbReference>